<sequence>MADILSSDAMGIDDISFDGGDTLTLDDASLEGFDAPMDSPGKENSADPAHVHTHAGLKRPFSYAASPTTAATASASTSFHIPHGRSSPHLDQSFHLSPSSLTHATFGAADADADADGDGDSDDDAFDIAPLDRPLQKEDIDMLASARSVTPHAGGPPSTPLSKNSHRHNILAQTPLAKTPVKSPISTVKKHQHKETQLQQRNSPVAQAPSAAARARLAAVKSSISRRPAPKPAPTATPAPAELSHASTAATPKAPTLRSETPKPRRTLALAKLTHSATPSTPKHAPEPVAASPIATPKAAKAPKVAKPTPSIATVAPTAAPPAPSAPPTTITSTLPSPAMFSIPVPTTTTKTPAPPPPATTAPAKPPRPALPAKPPSLRSRPTSSDRGSSTAPTPAASMSVSVPGPGGKLVEHAPRVHEPHGTKRRAEDDAEVDVESGHVHVHVQESACAGSVAGVVSDEAKAAAAGEDGAGKSGPRVKKQKRESVGPVGESVPAPAPALTSAPTPAVSSDVSGPSVPEMGTSGGTGIAQPTPATIGSPAVAAMAVALSPSSSTTPPLSLAPSPFAAPPAAPAPFAMNPFFPFPSATTTTTSTSAAAAPAAPTPLPAFFTLPASAPPTLAEFDPLASIDLLMAFGSPVKRPVSSTSTPAAGGGVGGERMGMGMGMSLMDASPGRSLAVGSGVGNGPSPHVYPQLQQGQAQMRTPMQMEGSLLDILDAPTSPRSVPKYTERDVEKMRAEWETEKRQLKEQAETAQQEKEKAEQEVQKMAIVMNEWEETMEGVIADNQLQTQRHTLQLTQARTETTRMNEQVAAMEKVVGGLRQQLVEEEGGRKRDEEQAKKRQAALQEELDTWKNKYDALKKHAEGKLEGANVELARLRAGYEKETMLLKARLQQKEVQVRAAEAEAEKRAGENKVSFREAEK</sequence>
<organism evidence="8 9">
    <name type="scientific">Gonapodya prolifera (strain JEL478)</name>
    <name type="common">Monoblepharis prolifera</name>
    <dbReference type="NCBI Taxonomy" id="1344416"/>
    <lineage>
        <taxon>Eukaryota</taxon>
        <taxon>Fungi</taxon>
        <taxon>Fungi incertae sedis</taxon>
        <taxon>Chytridiomycota</taxon>
        <taxon>Chytridiomycota incertae sedis</taxon>
        <taxon>Monoblepharidomycetes</taxon>
        <taxon>Monoblepharidales</taxon>
        <taxon>Gonapodyaceae</taxon>
        <taxon>Gonapodya</taxon>
    </lineage>
</organism>
<keyword evidence="4" id="KW-0175">Coiled coil</keyword>
<keyword evidence="9" id="KW-1185">Reference proteome</keyword>
<evidence type="ECO:0000256" key="2">
    <source>
        <dbReference type="ARBA" id="ARBA00009423"/>
    </source>
</evidence>
<feature type="compositionally biased region" description="Low complexity" evidence="6">
    <location>
        <begin position="328"/>
        <end position="352"/>
    </location>
</feature>
<dbReference type="OrthoDB" id="10255048at2759"/>
<evidence type="ECO:0000256" key="3">
    <source>
        <dbReference type="ARBA" id="ARBA00022490"/>
    </source>
</evidence>
<dbReference type="InterPro" id="IPR007707">
    <property type="entry name" value="TACC_C"/>
</dbReference>
<dbReference type="EMBL" id="KQ965788">
    <property type="protein sequence ID" value="KXS12445.1"/>
    <property type="molecule type" value="Genomic_DNA"/>
</dbReference>
<feature type="region of interest" description="Disordered" evidence="6">
    <location>
        <begin position="74"/>
        <end position="96"/>
    </location>
</feature>
<evidence type="ECO:0000256" key="1">
    <source>
        <dbReference type="ARBA" id="ARBA00004245"/>
    </source>
</evidence>
<feature type="domain" description="Transforming acidic coiled-coil-containing protein C-terminal" evidence="7">
    <location>
        <begin position="728"/>
        <end position="914"/>
    </location>
</feature>
<evidence type="ECO:0000259" key="7">
    <source>
        <dbReference type="Pfam" id="PF05010"/>
    </source>
</evidence>
<dbReference type="GO" id="GO:0005856">
    <property type="term" value="C:cytoskeleton"/>
    <property type="evidence" value="ECO:0007669"/>
    <property type="project" value="UniProtKB-SubCell"/>
</dbReference>
<gene>
    <name evidence="8" type="ORF">M427DRAFT_397375</name>
</gene>
<feature type="region of interest" description="Disordered" evidence="6">
    <location>
        <begin position="739"/>
        <end position="760"/>
    </location>
</feature>
<evidence type="ECO:0000313" key="8">
    <source>
        <dbReference type="EMBL" id="KXS12445.1"/>
    </source>
</evidence>
<keyword evidence="3" id="KW-0963">Cytoplasm</keyword>
<feature type="compositionally biased region" description="Low complexity" evidence="6">
    <location>
        <begin position="389"/>
        <end position="404"/>
    </location>
</feature>
<evidence type="ECO:0000256" key="6">
    <source>
        <dbReference type="SAM" id="MobiDB-lite"/>
    </source>
</evidence>
<evidence type="ECO:0000256" key="4">
    <source>
        <dbReference type="ARBA" id="ARBA00023054"/>
    </source>
</evidence>
<feature type="compositionally biased region" description="Low complexity" evidence="6">
    <location>
        <begin position="492"/>
        <end position="510"/>
    </location>
</feature>
<dbReference type="Pfam" id="PF05010">
    <property type="entry name" value="TACC_C"/>
    <property type="match status" value="1"/>
</dbReference>
<comment type="similarity">
    <text evidence="2">Belongs to the TACC family.</text>
</comment>
<evidence type="ECO:0000313" key="9">
    <source>
        <dbReference type="Proteomes" id="UP000070544"/>
    </source>
</evidence>
<feature type="region of interest" description="Disordered" evidence="6">
    <location>
        <begin position="28"/>
        <end position="54"/>
    </location>
</feature>
<feature type="compositionally biased region" description="Low complexity" evidence="6">
    <location>
        <begin position="289"/>
        <end position="318"/>
    </location>
</feature>
<protein>
    <recommendedName>
        <fullName evidence="7">Transforming acidic coiled-coil-containing protein C-terminal domain-containing protein</fullName>
    </recommendedName>
</protein>
<dbReference type="OMA" id="HTHAGLK"/>
<dbReference type="AlphaFoldDB" id="A0A139A7N0"/>
<feature type="region of interest" description="Disordered" evidence="6">
    <location>
        <begin position="180"/>
        <end position="437"/>
    </location>
</feature>
<name>A0A139A7N0_GONPJ</name>
<feature type="compositionally biased region" description="Low complexity" evidence="6">
    <location>
        <begin position="203"/>
        <end position="220"/>
    </location>
</feature>
<feature type="region of interest" description="Disordered" evidence="6">
    <location>
        <begin position="461"/>
        <end position="533"/>
    </location>
</feature>
<dbReference type="Proteomes" id="UP000070544">
    <property type="component" value="Unassembled WGS sequence"/>
</dbReference>
<keyword evidence="5" id="KW-0206">Cytoskeleton</keyword>
<feature type="region of interest" description="Disordered" evidence="6">
    <location>
        <begin position="825"/>
        <end position="844"/>
    </location>
</feature>
<feature type="compositionally biased region" description="Pro residues" evidence="6">
    <location>
        <begin position="353"/>
        <end position="375"/>
    </location>
</feature>
<reference evidence="8 9" key="1">
    <citation type="journal article" date="2015" name="Genome Biol. Evol.">
        <title>Phylogenomic analyses indicate that early fungi evolved digesting cell walls of algal ancestors of land plants.</title>
        <authorList>
            <person name="Chang Y."/>
            <person name="Wang S."/>
            <person name="Sekimoto S."/>
            <person name="Aerts A.L."/>
            <person name="Choi C."/>
            <person name="Clum A."/>
            <person name="LaButti K.M."/>
            <person name="Lindquist E.A."/>
            <person name="Yee Ngan C."/>
            <person name="Ohm R.A."/>
            <person name="Salamov A.A."/>
            <person name="Grigoriev I.V."/>
            <person name="Spatafora J.W."/>
            <person name="Berbee M.L."/>
        </authorList>
    </citation>
    <scope>NUCLEOTIDE SEQUENCE [LARGE SCALE GENOMIC DNA]</scope>
    <source>
        <strain evidence="8 9">JEL478</strain>
    </source>
</reference>
<comment type="subcellular location">
    <subcellularLocation>
        <location evidence="1">Cytoplasm</location>
        <location evidence="1">Cytoskeleton</location>
    </subcellularLocation>
</comment>
<dbReference type="STRING" id="1344416.A0A139A7N0"/>
<evidence type="ECO:0000256" key="5">
    <source>
        <dbReference type="ARBA" id="ARBA00023212"/>
    </source>
</evidence>
<feature type="compositionally biased region" description="Basic and acidic residues" evidence="6">
    <location>
        <begin position="410"/>
        <end position="428"/>
    </location>
</feature>
<feature type="region of interest" description="Disordered" evidence="6">
    <location>
        <begin position="900"/>
        <end position="922"/>
    </location>
</feature>
<accession>A0A139A7N0</accession>
<proteinExistence type="inferred from homology"/>
<feature type="compositionally biased region" description="Basic and acidic residues" evidence="6">
    <location>
        <begin position="828"/>
        <end position="839"/>
    </location>
</feature>